<organism evidence="2 3">
    <name type="scientific">Caulobacter ginsengisoli</name>
    <dbReference type="NCBI Taxonomy" id="400775"/>
    <lineage>
        <taxon>Bacteria</taxon>
        <taxon>Pseudomonadati</taxon>
        <taxon>Pseudomonadota</taxon>
        <taxon>Alphaproteobacteria</taxon>
        <taxon>Caulobacterales</taxon>
        <taxon>Caulobacteraceae</taxon>
        <taxon>Caulobacter</taxon>
    </lineage>
</organism>
<dbReference type="InterPro" id="IPR001107">
    <property type="entry name" value="Band_7"/>
</dbReference>
<dbReference type="RefSeq" id="WP_307345096.1">
    <property type="nucleotide sequence ID" value="NZ_JAUSVS010000001.1"/>
</dbReference>
<name>A0ABU0INP1_9CAUL</name>
<dbReference type="EMBL" id="JAUSVS010000001">
    <property type="protein sequence ID" value="MDQ0462587.1"/>
    <property type="molecule type" value="Genomic_DNA"/>
</dbReference>
<dbReference type="GO" id="GO:0008233">
    <property type="term" value="F:peptidase activity"/>
    <property type="evidence" value="ECO:0007669"/>
    <property type="project" value="UniProtKB-KW"/>
</dbReference>
<evidence type="ECO:0000313" key="2">
    <source>
        <dbReference type="EMBL" id="MDQ0462587.1"/>
    </source>
</evidence>
<gene>
    <name evidence="2" type="ORF">QO010_000335</name>
</gene>
<sequence>MTAQNPGRSNPMRSAFRWGGGVLVLLLLLLLGSCGIGMVGSVIQPGDVGVKIKTLGTAAGVDPKPYPSGWNFKGLGEHFVEYPVIERTYTYTREADARGTENEEITFADNNALSMTADVQLVLQVNPSAAPALYKRWRLSFDDLLDTPIRNDVRTAIAAEAEKVPVQFLYQGGRQEVIRKALTRIQAKWEPQGVHISQLDWIGPIRYPEVITQSIQATTKANADRVAAEAKVAVATANADAQIATAKGEAESIRLRGEALRSSPEVVQQIYAQRSAGLCPPGTKTCIIGAGAWGLVPGADADK</sequence>
<accession>A0ABU0INP1</accession>
<reference evidence="2 3" key="1">
    <citation type="submission" date="2023-07" db="EMBL/GenBank/DDBJ databases">
        <title>Genomic Encyclopedia of Type Strains, Phase IV (KMG-IV): sequencing the most valuable type-strain genomes for metagenomic binning, comparative biology and taxonomic classification.</title>
        <authorList>
            <person name="Goeker M."/>
        </authorList>
    </citation>
    <scope>NUCLEOTIDE SEQUENCE [LARGE SCALE GENOMIC DNA]</scope>
    <source>
        <strain evidence="2 3">DSM 18695</strain>
    </source>
</reference>
<dbReference type="PANTHER" id="PTHR42911:SF1">
    <property type="entry name" value="MODULATOR OF FTSH PROTEASE HFLC"/>
    <property type="match status" value="1"/>
</dbReference>
<dbReference type="Pfam" id="PF01145">
    <property type="entry name" value="Band_7"/>
    <property type="match status" value="1"/>
</dbReference>
<feature type="domain" description="Band 7" evidence="1">
    <location>
        <begin position="42"/>
        <end position="240"/>
    </location>
</feature>
<dbReference type="GO" id="GO:0006508">
    <property type="term" value="P:proteolysis"/>
    <property type="evidence" value="ECO:0007669"/>
    <property type="project" value="UniProtKB-KW"/>
</dbReference>
<dbReference type="Proteomes" id="UP001228905">
    <property type="component" value="Unassembled WGS sequence"/>
</dbReference>
<keyword evidence="2" id="KW-0645">Protease</keyword>
<keyword evidence="3" id="KW-1185">Reference proteome</keyword>
<protein>
    <submittedName>
        <fullName evidence="2">Regulator of protease activity HflC (Stomatin/prohibitin superfamily)</fullName>
    </submittedName>
</protein>
<proteinExistence type="predicted"/>
<dbReference type="PANTHER" id="PTHR42911">
    <property type="entry name" value="MODULATOR OF FTSH PROTEASE HFLC"/>
    <property type="match status" value="1"/>
</dbReference>
<evidence type="ECO:0000259" key="1">
    <source>
        <dbReference type="Pfam" id="PF01145"/>
    </source>
</evidence>
<evidence type="ECO:0000313" key="3">
    <source>
        <dbReference type="Proteomes" id="UP001228905"/>
    </source>
</evidence>
<comment type="caution">
    <text evidence="2">The sequence shown here is derived from an EMBL/GenBank/DDBJ whole genome shotgun (WGS) entry which is preliminary data.</text>
</comment>
<keyword evidence="2" id="KW-0378">Hydrolase</keyword>